<proteinExistence type="predicted"/>
<keyword evidence="1" id="KW-0732">Signal</keyword>
<keyword evidence="3" id="KW-1185">Reference proteome</keyword>
<dbReference type="RefSeq" id="WP_157959488.1">
    <property type="nucleotide sequence ID" value="NZ_LS483254.1"/>
</dbReference>
<dbReference type="EMBL" id="LS483254">
    <property type="protein sequence ID" value="SQD93031.1"/>
    <property type="molecule type" value="Genomic_DNA"/>
</dbReference>
<dbReference type="AlphaFoldDB" id="A0A2X3KK65"/>
<accession>A0A2X3KK65</accession>
<sequence length="147" mass="15757">MKRLLLALAVASAMCAVATGQVRLLIVDETETIEESMRIEVLARRLVATGAFVVRATQTMPTAPWNGGEFDLVLVIPARSRFVWLCAPVVVPVQPPPAGLPSLPDVLELAFGGTREVRTPADDLYPLLLSSLFARIGVFGGDDGAMR</sequence>
<feature type="chain" id="PRO_5016160700" evidence="1">
    <location>
        <begin position="19"/>
        <end position="147"/>
    </location>
</feature>
<dbReference type="KEGG" id="bana:BARAN1_1007"/>
<name>A0A2X3KK65_9BACT</name>
<evidence type="ECO:0000256" key="1">
    <source>
        <dbReference type="SAM" id="SignalP"/>
    </source>
</evidence>
<feature type="signal peptide" evidence="1">
    <location>
        <begin position="1"/>
        <end position="18"/>
    </location>
</feature>
<evidence type="ECO:0000313" key="3">
    <source>
        <dbReference type="Proteomes" id="UP000249818"/>
    </source>
</evidence>
<reference evidence="3" key="1">
    <citation type="submission" date="2018-05" db="EMBL/GenBank/DDBJ databases">
        <authorList>
            <person name="Hao L."/>
        </authorList>
    </citation>
    <scope>NUCLEOTIDE SEQUENCE [LARGE SCALE GENOMIC DNA]</scope>
</reference>
<organism evidence="2 3">
    <name type="scientific">Candidatus Bipolaricaulis anaerobius</name>
    <dbReference type="NCBI Taxonomy" id="2026885"/>
    <lineage>
        <taxon>Bacteria</taxon>
        <taxon>Candidatus Bipolaricaulota</taxon>
        <taxon>Candidatus Bipolaricaulia</taxon>
        <taxon>Candidatus Bipolaricaulales</taxon>
        <taxon>Candidatus Bipolaricaulaceae</taxon>
        <taxon>Candidatus Bipolaricaulis</taxon>
    </lineage>
</organism>
<protein>
    <submittedName>
        <fullName evidence="2">Uncharacterized protein</fullName>
    </submittedName>
</protein>
<dbReference type="Proteomes" id="UP000249818">
    <property type="component" value="Chromosome BARAN1"/>
</dbReference>
<evidence type="ECO:0000313" key="2">
    <source>
        <dbReference type="EMBL" id="SQD93031.1"/>
    </source>
</evidence>
<gene>
    <name evidence="2" type="ORF">BARAN1_1007</name>
</gene>